<evidence type="ECO:0000313" key="3">
    <source>
        <dbReference type="Proteomes" id="UP001145021"/>
    </source>
</evidence>
<sequence>MSFELTAKEKLRVAIASLLGVTLDPIGHGDLTTISIWSTLYFIQLPFVLYMLWKRNHPLIKIRGAGLFTLLYITGVLFFVGDFTTNEMVHPTSKLLRNCVFTTVWLRSICGQMSAYGLLTLYTIGVYFRNRRGMTFQGIAKWTFILVIAGINVSIGVIVSLMPETRTIKFIGGMEICDLNPQFKNAVIGLSWTGLAGLLISAVVVNLMVVCKNGEAKEISLACLALVAAIVFHTVVWYQRPKYPARLAWRVAVVSVDQLAWFTAWWAVMGRSLYVCAFRGDAWVDEYNRKIDDDDK</sequence>
<feature type="transmembrane region" description="Helical" evidence="1">
    <location>
        <begin position="189"/>
        <end position="209"/>
    </location>
</feature>
<feature type="transmembrane region" description="Helical" evidence="1">
    <location>
        <begin position="65"/>
        <end position="84"/>
    </location>
</feature>
<comment type="caution">
    <text evidence="2">The sequence shown here is derived from an EMBL/GenBank/DDBJ whole genome shotgun (WGS) entry which is preliminary data.</text>
</comment>
<organism evidence="2 3">
    <name type="scientific">Coemansia asiatica</name>
    <dbReference type="NCBI Taxonomy" id="1052880"/>
    <lineage>
        <taxon>Eukaryota</taxon>
        <taxon>Fungi</taxon>
        <taxon>Fungi incertae sedis</taxon>
        <taxon>Zoopagomycota</taxon>
        <taxon>Kickxellomycotina</taxon>
        <taxon>Kickxellomycetes</taxon>
        <taxon>Kickxellales</taxon>
        <taxon>Kickxellaceae</taxon>
        <taxon>Coemansia</taxon>
    </lineage>
</organism>
<gene>
    <name evidence="2" type="ORF">LPJ64_003390</name>
</gene>
<dbReference type="EMBL" id="JANBOH010000131">
    <property type="protein sequence ID" value="KAJ1644978.1"/>
    <property type="molecule type" value="Genomic_DNA"/>
</dbReference>
<feature type="transmembrane region" description="Helical" evidence="1">
    <location>
        <begin position="140"/>
        <end position="162"/>
    </location>
</feature>
<feature type="transmembrane region" description="Helical" evidence="1">
    <location>
        <begin position="34"/>
        <end position="53"/>
    </location>
</feature>
<reference evidence="2" key="1">
    <citation type="submission" date="2022-07" db="EMBL/GenBank/DDBJ databases">
        <title>Phylogenomic reconstructions and comparative analyses of Kickxellomycotina fungi.</title>
        <authorList>
            <person name="Reynolds N.K."/>
            <person name="Stajich J.E."/>
            <person name="Barry K."/>
            <person name="Grigoriev I.V."/>
            <person name="Crous P."/>
            <person name="Smith M.E."/>
        </authorList>
    </citation>
    <scope>NUCLEOTIDE SEQUENCE</scope>
    <source>
        <strain evidence="2">NBRC 105413</strain>
    </source>
</reference>
<proteinExistence type="predicted"/>
<keyword evidence="1" id="KW-0812">Transmembrane</keyword>
<evidence type="ECO:0000313" key="2">
    <source>
        <dbReference type="EMBL" id="KAJ1644978.1"/>
    </source>
</evidence>
<feature type="transmembrane region" description="Helical" evidence="1">
    <location>
        <begin position="104"/>
        <end position="128"/>
    </location>
</feature>
<keyword evidence="1" id="KW-1133">Transmembrane helix</keyword>
<accession>A0A9W8CK37</accession>
<dbReference type="Proteomes" id="UP001145021">
    <property type="component" value="Unassembled WGS sequence"/>
</dbReference>
<keyword evidence="3" id="KW-1185">Reference proteome</keyword>
<dbReference type="AlphaFoldDB" id="A0A9W8CK37"/>
<protein>
    <submittedName>
        <fullName evidence="2">Uncharacterized protein</fullName>
    </submittedName>
</protein>
<keyword evidence="1" id="KW-0472">Membrane</keyword>
<feature type="transmembrane region" description="Helical" evidence="1">
    <location>
        <begin position="221"/>
        <end position="239"/>
    </location>
</feature>
<evidence type="ECO:0000256" key="1">
    <source>
        <dbReference type="SAM" id="Phobius"/>
    </source>
</evidence>
<name>A0A9W8CK37_9FUNG</name>